<dbReference type="EMBL" id="CP117884">
    <property type="protein sequence ID" value="WDF82585.1"/>
    <property type="molecule type" value="Genomic_DNA"/>
</dbReference>
<reference evidence="2 3" key="1">
    <citation type="submission" date="2023-02" db="EMBL/GenBank/DDBJ databases">
        <title>Genome sequence of Lacticaseibacillus sp. KACC 23028.</title>
        <authorList>
            <person name="Kim S."/>
            <person name="Heo J."/>
            <person name="Kwon S.-W."/>
        </authorList>
    </citation>
    <scope>NUCLEOTIDE SEQUENCE [LARGE SCALE GENOMIC DNA]</scope>
    <source>
        <strain evidence="2 3">KACC 23028</strain>
    </source>
</reference>
<proteinExistence type="predicted"/>
<gene>
    <name evidence="2" type="ORF">PQ472_11930</name>
</gene>
<name>A0ABY7WXC7_9LACO</name>
<evidence type="ECO:0000259" key="1">
    <source>
        <dbReference type="Pfam" id="PF03235"/>
    </source>
</evidence>
<protein>
    <submittedName>
        <fullName evidence="2">DUF262 domain-containing protein</fullName>
    </submittedName>
</protein>
<dbReference type="RefSeq" id="WP_274260154.1">
    <property type="nucleotide sequence ID" value="NZ_CP117884.1"/>
</dbReference>
<sequence length="489" mass="56405">MIEDKEADHFLGQVVTNMQDGQEYIVDGQQRVTTATIFLAVLRDEFRKLNSPKAEVRADDIQQDLIKGKGNYVLTQSIQSAKYFRDLIQVPNQFDLVKDKAHTDSEQNFVKAYKFLSSKVTGKVKELKIDAQRLDYLEQLRTMFLKHMFIMKISTEDEASAFIIFETLNARGRDLESSDLLKNHLFRMADGDDTVQHSWDGMMEPLDYKSSKATRLIRAYWNGTHEFATEKKLYRALNRSITNRSQAISFLRSLDNLADYFAPIDDVKNESLFSNPQLVENFKILNLLSAKTYYPLILVMIDKGDVFSEADLVKVTHKIISFTIRNFTIGGLVANKFEKSFANIARKLYSDEISTVDEINHLIAMEMVEDEQFMNSIEFAEIKTEKAAKYVLSELAYPEDTSKIELDDVRVIKINQNVENPDRLGNKLLITKKEHQSAKKNFESKKRVVANAKFKGTEKFASLLGKMTTEEINRRQDEWKRDATLVWSK</sequence>
<dbReference type="Pfam" id="PF03235">
    <property type="entry name" value="GmrSD_N"/>
    <property type="match status" value="1"/>
</dbReference>
<evidence type="ECO:0000313" key="3">
    <source>
        <dbReference type="Proteomes" id="UP001220377"/>
    </source>
</evidence>
<organism evidence="2 3">
    <name type="scientific">Lacticaseibacillus pabuli</name>
    <dbReference type="NCBI Taxonomy" id="3025672"/>
    <lineage>
        <taxon>Bacteria</taxon>
        <taxon>Bacillati</taxon>
        <taxon>Bacillota</taxon>
        <taxon>Bacilli</taxon>
        <taxon>Lactobacillales</taxon>
        <taxon>Lactobacillaceae</taxon>
        <taxon>Lacticaseibacillus</taxon>
    </lineage>
</organism>
<keyword evidence="3" id="KW-1185">Reference proteome</keyword>
<dbReference type="PANTHER" id="PTHR35149:SF2">
    <property type="entry name" value="DUF262 DOMAIN-CONTAINING PROTEIN"/>
    <property type="match status" value="1"/>
</dbReference>
<dbReference type="PANTHER" id="PTHR35149">
    <property type="entry name" value="SLL5132 PROTEIN"/>
    <property type="match status" value="1"/>
</dbReference>
<accession>A0ABY7WXC7</accession>
<evidence type="ECO:0000313" key="2">
    <source>
        <dbReference type="EMBL" id="WDF82585.1"/>
    </source>
</evidence>
<dbReference type="Proteomes" id="UP001220377">
    <property type="component" value="Chromosome"/>
</dbReference>
<feature type="domain" description="GmrSD restriction endonucleases N-terminal" evidence="1">
    <location>
        <begin position="2"/>
        <end position="186"/>
    </location>
</feature>
<dbReference type="InterPro" id="IPR004919">
    <property type="entry name" value="GmrSD_N"/>
</dbReference>